<dbReference type="InterPro" id="IPR017930">
    <property type="entry name" value="Myb_dom"/>
</dbReference>
<evidence type="ECO:0000256" key="1">
    <source>
        <dbReference type="ARBA" id="ARBA00004123"/>
    </source>
</evidence>
<evidence type="ECO:0000259" key="6">
    <source>
        <dbReference type="PROSITE" id="PS50090"/>
    </source>
</evidence>
<dbReference type="Pfam" id="PF00249">
    <property type="entry name" value="Myb_DNA-binding"/>
    <property type="match status" value="2"/>
</dbReference>
<evidence type="ECO:0000313" key="9">
    <source>
        <dbReference type="Proteomes" id="UP000327013"/>
    </source>
</evidence>
<dbReference type="PANTHER" id="PTHR10641:SF1402">
    <property type="entry name" value="TRANSCRIPTION FACTOR MYB8-LIKE"/>
    <property type="match status" value="1"/>
</dbReference>
<dbReference type="InterPro" id="IPR015495">
    <property type="entry name" value="Myb_TF_plants"/>
</dbReference>
<keyword evidence="9" id="KW-1185">Reference proteome</keyword>
<evidence type="ECO:0000313" key="8">
    <source>
        <dbReference type="EMBL" id="KAE8075817.1"/>
    </source>
</evidence>
<reference evidence="8 9" key="1">
    <citation type="submission" date="2019-06" db="EMBL/GenBank/DDBJ databases">
        <title>A chromosomal-level reference genome of Carpinus fangiana (Coryloideae, Betulaceae).</title>
        <authorList>
            <person name="Yang X."/>
            <person name="Wang Z."/>
            <person name="Zhang L."/>
            <person name="Hao G."/>
            <person name="Liu J."/>
            <person name="Yang Y."/>
        </authorList>
    </citation>
    <scope>NUCLEOTIDE SEQUENCE [LARGE SCALE GENOMIC DNA]</scope>
    <source>
        <strain evidence="8">Cfa_2016G</strain>
        <tissue evidence="8">Leaf</tissue>
    </source>
</reference>
<evidence type="ECO:0000256" key="3">
    <source>
        <dbReference type="ARBA" id="ARBA00023125"/>
    </source>
</evidence>
<protein>
    <submittedName>
        <fullName evidence="8">Uncharacterized protein</fullName>
    </submittedName>
</protein>
<dbReference type="GO" id="GO:0003677">
    <property type="term" value="F:DNA binding"/>
    <property type="evidence" value="ECO:0007669"/>
    <property type="project" value="UniProtKB-KW"/>
</dbReference>
<dbReference type="AlphaFoldDB" id="A0A5N6RD67"/>
<keyword evidence="4" id="KW-0539">Nucleus</keyword>
<feature type="domain" description="Myb-like" evidence="6">
    <location>
        <begin position="62"/>
        <end position="112"/>
    </location>
</feature>
<proteinExistence type="predicted"/>
<evidence type="ECO:0000259" key="7">
    <source>
        <dbReference type="PROSITE" id="PS51294"/>
    </source>
</evidence>
<dbReference type="GO" id="GO:0005634">
    <property type="term" value="C:nucleus"/>
    <property type="evidence" value="ECO:0007669"/>
    <property type="project" value="UniProtKB-SubCell"/>
</dbReference>
<keyword evidence="2" id="KW-0677">Repeat</keyword>
<organism evidence="8 9">
    <name type="scientific">Carpinus fangiana</name>
    <dbReference type="NCBI Taxonomy" id="176857"/>
    <lineage>
        <taxon>Eukaryota</taxon>
        <taxon>Viridiplantae</taxon>
        <taxon>Streptophyta</taxon>
        <taxon>Embryophyta</taxon>
        <taxon>Tracheophyta</taxon>
        <taxon>Spermatophyta</taxon>
        <taxon>Magnoliopsida</taxon>
        <taxon>eudicotyledons</taxon>
        <taxon>Gunneridae</taxon>
        <taxon>Pentapetalae</taxon>
        <taxon>rosids</taxon>
        <taxon>fabids</taxon>
        <taxon>Fagales</taxon>
        <taxon>Betulaceae</taxon>
        <taxon>Carpinus</taxon>
    </lineage>
</organism>
<sequence>MVKSAYYDKNGVKKGAWSPAEDHKLREYVQRYGHWNWREIPKFAGLSRCGKSCRLRWMNYLRPDVKLGKYTKEEDEIIIKLHEELGNKWSIIASKLRGRTDNEIKNHWHTHLKKQAKENPTPSSKVKEQQLSEDPEAESNIPADHQAGPSHYILESSPVSSETCSSDFSSLSSHHHAIQSGRNCCAVEDTLASSSETPDDDEFGGDFWTQPFLADNSSFIQNTCPLVPFLDGGFVSPYVSYHDDGIDLFWDLG</sequence>
<dbReference type="Proteomes" id="UP000327013">
    <property type="component" value="Chromosome 6"/>
</dbReference>
<dbReference type="SUPFAM" id="SSF46689">
    <property type="entry name" value="Homeodomain-like"/>
    <property type="match status" value="1"/>
</dbReference>
<dbReference type="InterPro" id="IPR009057">
    <property type="entry name" value="Homeodomain-like_sf"/>
</dbReference>
<evidence type="ECO:0000256" key="2">
    <source>
        <dbReference type="ARBA" id="ARBA00022737"/>
    </source>
</evidence>
<feature type="domain" description="HTH myb-type" evidence="7">
    <location>
        <begin position="62"/>
        <end position="116"/>
    </location>
</feature>
<evidence type="ECO:0000256" key="4">
    <source>
        <dbReference type="ARBA" id="ARBA00023242"/>
    </source>
</evidence>
<dbReference type="FunFam" id="1.10.10.60:FF:000001">
    <property type="entry name" value="MYB-related transcription factor"/>
    <property type="match status" value="1"/>
</dbReference>
<dbReference type="Gene3D" id="1.10.10.60">
    <property type="entry name" value="Homeodomain-like"/>
    <property type="match status" value="2"/>
</dbReference>
<accession>A0A5N6RD67</accession>
<dbReference type="SMART" id="SM00717">
    <property type="entry name" value="SANT"/>
    <property type="match status" value="2"/>
</dbReference>
<evidence type="ECO:0000256" key="5">
    <source>
        <dbReference type="SAM" id="MobiDB-lite"/>
    </source>
</evidence>
<feature type="domain" description="HTH myb-type" evidence="7">
    <location>
        <begin position="9"/>
        <end position="61"/>
    </location>
</feature>
<dbReference type="InterPro" id="IPR001005">
    <property type="entry name" value="SANT/Myb"/>
</dbReference>
<dbReference type="CDD" id="cd00167">
    <property type="entry name" value="SANT"/>
    <property type="match status" value="2"/>
</dbReference>
<feature type="region of interest" description="Disordered" evidence="5">
    <location>
        <begin position="111"/>
        <end position="152"/>
    </location>
</feature>
<gene>
    <name evidence="8" type="ORF">FH972_014504</name>
</gene>
<dbReference type="PROSITE" id="PS50090">
    <property type="entry name" value="MYB_LIKE"/>
    <property type="match status" value="2"/>
</dbReference>
<feature type="domain" description="Myb-like" evidence="6">
    <location>
        <begin position="9"/>
        <end position="61"/>
    </location>
</feature>
<dbReference type="PANTHER" id="PTHR10641">
    <property type="entry name" value="MYB FAMILY TRANSCRIPTION FACTOR"/>
    <property type="match status" value="1"/>
</dbReference>
<name>A0A5N6RD67_9ROSI</name>
<dbReference type="PROSITE" id="PS51294">
    <property type="entry name" value="HTH_MYB"/>
    <property type="match status" value="2"/>
</dbReference>
<dbReference type="EMBL" id="CM017326">
    <property type="protein sequence ID" value="KAE8075817.1"/>
    <property type="molecule type" value="Genomic_DNA"/>
</dbReference>
<dbReference type="OrthoDB" id="2143914at2759"/>
<keyword evidence="3" id="KW-0238">DNA-binding</keyword>
<comment type="subcellular location">
    <subcellularLocation>
        <location evidence="1">Nucleus</location>
    </subcellularLocation>
</comment>